<gene>
    <name evidence="2" type="ORF">AWZ03_000592</name>
</gene>
<keyword evidence="1" id="KW-0732">Signal</keyword>
<comment type="caution">
    <text evidence="2">The sequence shown here is derived from an EMBL/GenBank/DDBJ whole genome shotgun (WGS) entry which is preliminary data.</text>
</comment>
<dbReference type="AlphaFoldDB" id="A0A484BW44"/>
<proteinExistence type="predicted"/>
<feature type="signal peptide" evidence="1">
    <location>
        <begin position="1"/>
        <end position="22"/>
    </location>
</feature>
<name>A0A484BW44_DRONA</name>
<reference evidence="2 3" key="1">
    <citation type="journal article" date="2019" name="J. Hered.">
        <title>An Improved Genome Assembly for Drosophila navojoa, the Basal Species in the mojavensis Cluster.</title>
        <authorList>
            <person name="Vanderlinde T."/>
            <person name="Dupim E.G."/>
            <person name="Nazario-Yepiz N.O."/>
            <person name="Carvalho A.B."/>
        </authorList>
    </citation>
    <scope>NUCLEOTIDE SEQUENCE [LARGE SCALE GENOMIC DNA]</scope>
    <source>
        <strain evidence="2">Navoj_Jal97</strain>
        <tissue evidence="2">Whole organism</tissue>
    </source>
</reference>
<dbReference type="Proteomes" id="UP000295192">
    <property type="component" value="Unassembled WGS sequence"/>
</dbReference>
<organism evidence="2 3">
    <name type="scientific">Drosophila navojoa</name>
    <name type="common">Fruit fly</name>
    <dbReference type="NCBI Taxonomy" id="7232"/>
    <lineage>
        <taxon>Eukaryota</taxon>
        <taxon>Metazoa</taxon>
        <taxon>Ecdysozoa</taxon>
        <taxon>Arthropoda</taxon>
        <taxon>Hexapoda</taxon>
        <taxon>Insecta</taxon>
        <taxon>Pterygota</taxon>
        <taxon>Neoptera</taxon>
        <taxon>Endopterygota</taxon>
        <taxon>Diptera</taxon>
        <taxon>Brachycera</taxon>
        <taxon>Muscomorpha</taxon>
        <taxon>Ephydroidea</taxon>
        <taxon>Drosophilidae</taxon>
        <taxon>Drosophila</taxon>
    </lineage>
</organism>
<protein>
    <submittedName>
        <fullName evidence="2">Uncharacterized protein</fullName>
    </submittedName>
</protein>
<dbReference type="EMBL" id="LSRL02000002">
    <property type="protein sequence ID" value="TDG53049.1"/>
    <property type="molecule type" value="Genomic_DNA"/>
</dbReference>
<evidence type="ECO:0000256" key="1">
    <source>
        <dbReference type="SAM" id="SignalP"/>
    </source>
</evidence>
<evidence type="ECO:0000313" key="3">
    <source>
        <dbReference type="Proteomes" id="UP000295192"/>
    </source>
</evidence>
<keyword evidence="3" id="KW-1185">Reference proteome</keyword>
<dbReference type="OrthoDB" id="7998970at2759"/>
<sequence length="157" mass="17190">MQPSYLILLVALSCCLLALGDAAHCGGCMDNNVACFNRTHYRVCVNHSPIEGGNLLACGPGKICTDKQDFCWTPLPSDGVYPVCSDYTTNCRQCDYDKMFVCTSHTTFQLCTGPKMSPEVNYCPEGTVCSIDSGDFCVKPCKLPNGRHECDRLEPIN</sequence>
<accession>A0A484BW44</accession>
<evidence type="ECO:0000313" key="2">
    <source>
        <dbReference type="EMBL" id="TDG53049.1"/>
    </source>
</evidence>
<feature type="chain" id="PRO_5019870729" evidence="1">
    <location>
        <begin position="23"/>
        <end position="157"/>
    </location>
</feature>
<dbReference type="OMA" id="ETHYRFC"/>